<reference evidence="1 2" key="1">
    <citation type="journal article" date="2020" name="Cell">
        <title>Large-Scale Comparative Analyses of Tick Genomes Elucidate Their Genetic Diversity and Vector Capacities.</title>
        <authorList>
            <consortium name="Tick Genome and Microbiome Consortium (TIGMIC)"/>
            <person name="Jia N."/>
            <person name="Wang J."/>
            <person name="Shi W."/>
            <person name="Du L."/>
            <person name="Sun Y."/>
            <person name="Zhan W."/>
            <person name="Jiang J.F."/>
            <person name="Wang Q."/>
            <person name="Zhang B."/>
            <person name="Ji P."/>
            <person name="Bell-Sakyi L."/>
            <person name="Cui X.M."/>
            <person name="Yuan T.T."/>
            <person name="Jiang B.G."/>
            <person name="Yang W.F."/>
            <person name="Lam T.T."/>
            <person name="Chang Q.C."/>
            <person name="Ding S.J."/>
            <person name="Wang X.J."/>
            <person name="Zhu J.G."/>
            <person name="Ruan X.D."/>
            <person name="Zhao L."/>
            <person name="Wei J.T."/>
            <person name="Ye R.Z."/>
            <person name="Que T.C."/>
            <person name="Du C.H."/>
            <person name="Zhou Y.H."/>
            <person name="Cheng J.X."/>
            <person name="Dai P.F."/>
            <person name="Guo W.B."/>
            <person name="Han X.H."/>
            <person name="Huang E.J."/>
            <person name="Li L.F."/>
            <person name="Wei W."/>
            <person name="Gao Y.C."/>
            <person name="Liu J.Z."/>
            <person name="Shao H.Z."/>
            <person name="Wang X."/>
            <person name="Wang C.C."/>
            <person name="Yang T.C."/>
            <person name="Huo Q.B."/>
            <person name="Li W."/>
            <person name="Chen H.Y."/>
            <person name="Chen S.E."/>
            <person name="Zhou L.G."/>
            <person name="Ni X.B."/>
            <person name="Tian J.H."/>
            <person name="Sheng Y."/>
            <person name="Liu T."/>
            <person name="Pan Y.S."/>
            <person name="Xia L.Y."/>
            <person name="Li J."/>
            <person name="Zhao F."/>
            <person name="Cao W.C."/>
        </authorList>
    </citation>
    <scope>NUCLEOTIDE SEQUENCE [LARGE SCALE GENOMIC DNA]</scope>
    <source>
        <strain evidence="1">Iper-2018</strain>
    </source>
</reference>
<sequence length="103" mass="10912">MPATTGITTPFTLAELQDAIESANRRSAPGHKGLPYEVYKNIKGEAVTDLLAIINKIWEAGKLPTSRKHSIVVPIPKLGKAPTGAPCATESVAVVGLPRLAER</sequence>
<evidence type="ECO:0000313" key="1">
    <source>
        <dbReference type="EMBL" id="KAG0413418.1"/>
    </source>
</evidence>
<comment type="caution">
    <text evidence="1">The sequence shown here is derived from an EMBL/GenBank/DDBJ whole genome shotgun (WGS) entry which is preliminary data.</text>
</comment>
<accession>A0AC60P230</accession>
<gene>
    <name evidence="1" type="ORF">HPB47_009438</name>
</gene>
<keyword evidence="2" id="KW-1185">Reference proteome</keyword>
<proteinExistence type="predicted"/>
<dbReference type="Proteomes" id="UP000805193">
    <property type="component" value="Unassembled WGS sequence"/>
</dbReference>
<protein>
    <submittedName>
        <fullName evidence="1">Uncharacterized protein</fullName>
    </submittedName>
</protein>
<evidence type="ECO:0000313" key="2">
    <source>
        <dbReference type="Proteomes" id="UP000805193"/>
    </source>
</evidence>
<name>A0AC60P230_IXOPE</name>
<organism evidence="1 2">
    <name type="scientific">Ixodes persulcatus</name>
    <name type="common">Taiga tick</name>
    <dbReference type="NCBI Taxonomy" id="34615"/>
    <lineage>
        <taxon>Eukaryota</taxon>
        <taxon>Metazoa</taxon>
        <taxon>Ecdysozoa</taxon>
        <taxon>Arthropoda</taxon>
        <taxon>Chelicerata</taxon>
        <taxon>Arachnida</taxon>
        <taxon>Acari</taxon>
        <taxon>Parasitiformes</taxon>
        <taxon>Ixodida</taxon>
        <taxon>Ixodoidea</taxon>
        <taxon>Ixodidae</taxon>
        <taxon>Ixodinae</taxon>
        <taxon>Ixodes</taxon>
    </lineage>
</organism>
<dbReference type="EMBL" id="JABSTQ010011263">
    <property type="protein sequence ID" value="KAG0413418.1"/>
    <property type="molecule type" value="Genomic_DNA"/>
</dbReference>